<evidence type="ECO:0000313" key="2">
    <source>
        <dbReference type="Proteomes" id="UP000280346"/>
    </source>
</evidence>
<name>A0A433J3T4_9PROT</name>
<dbReference type="RefSeq" id="WP_127001895.1">
    <property type="nucleotide sequence ID" value="NZ_JAKOAR010000080.1"/>
</dbReference>
<reference evidence="1 2" key="1">
    <citation type="submission" date="2018-12" db="EMBL/GenBank/DDBJ databases">
        <authorList>
            <person name="Yang Y."/>
        </authorList>
    </citation>
    <scope>NUCLEOTIDE SEQUENCE [LARGE SCALE GENOMIC DNA]</scope>
    <source>
        <strain evidence="1 2">GSF71</strain>
    </source>
</reference>
<proteinExistence type="predicted"/>
<gene>
    <name evidence="1" type="ORF">EJ913_21960</name>
</gene>
<evidence type="ECO:0000313" key="1">
    <source>
        <dbReference type="EMBL" id="RUQ66505.1"/>
    </source>
</evidence>
<organism evidence="1 2">
    <name type="scientific">Azospirillum doebereinerae</name>
    <dbReference type="NCBI Taxonomy" id="92933"/>
    <lineage>
        <taxon>Bacteria</taxon>
        <taxon>Pseudomonadati</taxon>
        <taxon>Pseudomonadota</taxon>
        <taxon>Alphaproteobacteria</taxon>
        <taxon>Rhodospirillales</taxon>
        <taxon>Azospirillaceae</taxon>
        <taxon>Azospirillum</taxon>
    </lineage>
</organism>
<comment type="caution">
    <text evidence="1">The sequence shown here is derived from an EMBL/GenBank/DDBJ whole genome shotgun (WGS) entry which is preliminary data.</text>
</comment>
<dbReference type="Proteomes" id="UP000280346">
    <property type="component" value="Unassembled WGS sequence"/>
</dbReference>
<accession>A0A433J3T4</accession>
<protein>
    <submittedName>
        <fullName evidence="1">Uncharacterized protein</fullName>
    </submittedName>
</protein>
<sequence length="79" mass="8594">MLVLIRAGLLVVPASMMPPFDPDPPRSNPELVMVPSVMPSKLRAGKVEEMIVPELVIVPMPEPELPLTPMEAVLMVPVL</sequence>
<dbReference type="AlphaFoldDB" id="A0A433J3T4"/>
<dbReference type="EMBL" id="RZIJ01000020">
    <property type="protein sequence ID" value="RUQ66505.1"/>
    <property type="molecule type" value="Genomic_DNA"/>
</dbReference>
<keyword evidence="2" id="KW-1185">Reference proteome</keyword>